<feature type="region of interest" description="Disordered" evidence="1">
    <location>
        <begin position="488"/>
        <end position="593"/>
    </location>
</feature>
<protein>
    <submittedName>
        <fullName evidence="3">Dynamin family protein</fullName>
    </submittedName>
</protein>
<proteinExistence type="predicted"/>
<feature type="compositionally biased region" description="Acidic residues" evidence="1">
    <location>
        <begin position="513"/>
        <end position="522"/>
    </location>
</feature>
<feature type="compositionally biased region" description="Low complexity" evidence="1">
    <location>
        <begin position="501"/>
        <end position="512"/>
    </location>
</feature>
<name>A0A1G8DR25_9MICO</name>
<dbReference type="STRING" id="370764.SAMN04489810_3423"/>
<evidence type="ECO:0000259" key="2">
    <source>
        <dbReference type="Pfam" id="PF00350"/>
    </source>
</evidence>
<keyword evidence="4" id="KW-1185">Reference proteome</keyword>
<gene>
    <name evidence="3" type="ORF">SAMN04489810_3423</name>
</gene>
<dbReference type="SUPFAM" id="SSF52540">
    <property type="entry name" value="P-loop containing nucleoside triphosphate hydrolases"/>
    <property type="match status" value="1"/>
</dbReference>
<feature type="compositionally biased region" description="Acidic residues" evidence="1">
    <location>
        <begin position="574"/>
        <end position="585"/>
    </location>
</feature>
<dbReference type="InterPro" id="IPR045063">
    <property type="entry name" value="Dynamin_N"/>
</dbReference>
<organism evidence="3 4">
    <name type="scientific">Microbacterium pygmaeum</name>
    <dbReference type="NCBI Taxonomy" id="370764"/>
    <lineage>
        <taxon>Bacteria</taxon>
        <taxon>Bacillati</taxon>
        <taxon>Actinomycetota</taxon>
        <taxon>Actinomycetes</taxon>
        <taxon>Micrococcales</taxon>
        <taxon>Microbacteriaceae</taxon>
        <taxon>Microbacterium</taxon>
    </lineage>
</organism>
<sequence>MKASVRDDAGALIRSSLALYEDDPVSTAVLTELERRLNEPLRLALAGMVKAGKSTLLNAMLGEEIAPTDAGECTRIVTWYRYSATPSITLHPHEGPPRRMPVRRERGRLVLDIGGTPAEEVAWIDIGWPSTGLRSAILIDTPGIASLSVDVSERSMKFLVPEQETSSADAIVYLMRHLHASDLKFLESFRDTAAGASQTVNAVAVLSRADEIGSGRIDSMLSAGKVARRYERDGELSSLSLGVVPVAGLMAESARTLRESEFAAFRELARIDRKDRERLMVSADRFVKPTDSTTLSELERRDLLGRFGIFGVRLATAIVRGGAADSSELAEQLVQQSGLNELEQFVRLQFRTRAAALKVRGVLGTLERLLKDDPRPGSDDVLAGIERIHATTHTLRELSLLSKARSSGLPLEAEDAAVAERIIGGAGATASVRLGLPEDADQEQLRESSVEQLAYWRAYSQSPLTERGSVEVARTVIRSLEEIASEVGAPRVGDPSSDVVSASGPGESASEGAEQEGEEGERDLDQHQLSEEWTVLADGDDLQGEQEDEYLGDHGGKLPPADIRLATRERDEQGDLDEEQADEGAEDRPVDDVRGGLVRLVWSSFRARFHRFRDDRHEVLPDYEEEDDRDGAGEKTENP</sequence>
<dbReference type="OrthoDB" id="4379468at2"/>
<evidence type="ECO:0000313" key="4">
    <source>
        <dbReference type="Proteomes" id="UP000199009"/>
    </source>
</evidence>
<evidence type="ECO:0000256" key="1">
    <source>
        <dbReference type="SAM" id="MobiDB-lite"/>
    </source>
</evidence>
<dbReference type="Proteomes" id="UP000199009">
    <property type="component" value="Chromosome I"/>
</dbReference>
<feature type="compositionally biased region" description="Basic and acidic residues" evidence="1">
    <location>
        <begin position="630"/>
        <end position="639"/>
    </location>
</feature>
<evidence type="ECO:0000313" key="3">
    <source>
        <dbReference type="EMBL" id="SDH60134.1"/>
    </source>
</evidence>
<feature type="region of interest" description="Disordered" evidence="1">
    <location>
        <begin position="616"/>
        <end position="639"/>
    </location>
</feature>
<dbReference type="EMBL" id="LT629692">
    <property type="protein sequence ID" value="SDH60134.1"/>
    <property type="molecule type" value="Genomic_DNA"/>
</dbReference>
<dbReference type="InterPro" id="IPR027417">
    <property type="entry name" value="P-loop_NTPase"/>
</dbReference>
<feature type="domain" description="Dynamin N-terminal" evidence="2">
    <location>
        <begin position="44"/>
        <end position="176"/>
    </location>
</feature>
<dbReference type="AlphaFoldDB" id="A0A1G8DR25"/>
<accession>A0A1G8DR25</accession>
<dbReference type="Gene3D" id="3.40.50.300">
    <property type="entry name" value="P-loop containing nucleotide triphosphate hydrolases"/>
    <property type="match status" value="1"/>
</dbReference>
<feature type="compositionally biased region" description="Acidic residues" evidence="1">
    <location>
        <begin position="538"/>
        <end position="550"/>
    </location>
</feature>
<dbReference type="Pfam" id="PF00350">
    <property type="entry name" value="Dynamin_N"/>
    <property type="match status" value="1"/>
</dbReference>
<reference evidence="3 4" key="1">
    <citation type="submission" date="2016-10" db="EMBL/GenBank/DDBJ databases">
        <authorList>
            <person name="de Groot N.N."/>
        </authorList>
    </citation>
    <scope>NUCLEOTIDE SEQUENCE [LARGE SCALE GENOMIC DNA]</scope>
    <source>
        <strain evidence="3 4">DSM 23142</strain>
    </source>
</reference>